<dbReference type="Gene3D" id="3.30.160.390">
    <property type="entry name" value="Integrase, DNA-binding domain"/>
    <property type="match status" value="1"/>
</dbReference>
<evidence type="ECO:0000256" key="2">
    <source>
        <dbReference type="ARBA" id="ARBA00022908"/>
    </source>
</evidence>
<keyword evidence="4" id="KW-0233">DNA recombination</keyword>
<protein>
    <submittedName>
        <fullName evidence="6">Prophage CP4-57 integrase</fullName>
    </submittedName>
</protein>
<dbReference type="InterPro" id="IPR053876">
    <property type="entry name" value="Phage_int_M"/>
</dbReference>
<keyword evidence="3" id="KW-0238">DNA-binding</keyword>
<dbReference type="CDD" id="cd00801">
    <property type="entry name" value="INT_P4_C"/>
    <property type="match status" value="1"/>
</dbReference>
<sequence>MAIKNYPLNDTQIKNLKPQTSVFQVSDGSSGLLLRIYPSGVKSWIFSYIHPVTGKRITKKSFGKYPEISLAQARKIRDEFKSLLVQGIDPYEYKANQLKAKEKEEETLETLAYKWIEWKAEKDKLKEDTKKKTIRRLEIHLFPRFKNYRVTQIEISDCIEKLKDLQANHSDILYRVIGNFIEIMTYARFLQLVKYNPIADLKQAFSYQEATHQPTITPQELSEFLKELDKSDRKYETKLLVKWQLLTILRPAEAVAVEWSEIDWENKILTLPAEKMKGGKRAHRVALNSQALAILEEMKKFNGHRRFIFCCRVNRDKPANSQTVNNAIKKMSNGKYRGLLVAHGLRSIASTYLHERFTTEYHVVEACLAHVDINSVKTSYHRGDYLERRFPLMQAWGDFVESCE</sequence>
<dbReference type="RefSeq" id="WP_115590406.1">
    <property type="nucleotide sequence ID" value="NZ_UFRN01000002.1"/>
</dbReference>
<dbReference type="AlphaFoldDB" id="A0A380TVV2"/>
<keyword evidence="7" id="KW-1185">Reference proteome</keyword>
<dbReference type="InterPro" id="IPR038488">
    <property type="entry name" value="Integrase_DNA-bd_sf"/>
</dbReference>
<proteinExistence type="inferred from homology"/>
<dbReference type="GO" id="GO:0006310">
    <property type="term" value="P:DNA recombination"/>
    <property type="evidence" value="ECO:0007669"/>
    <property type="project" value="UniProtKB-KW"/>
</dbReference>
<evidence type="ECO:0000256" key="4">
    <source>
        <dbReference type="ARBA" id="ARBA00023172"/>
    </source>
</evidence>
<dbReference type="PANTHER" id="PTHR30629:SF6">
    <property type="entry name" value="PROPHAGE INTEGRASE INTA-RELATED"/>
    <property type="match status" value="1"/>
</dbReference>
<dbReference type="Proteomes" id="UP000254253">
    <property type="component" value="Unassembled WGS sequence"/>
</dbReference>
<dbReference type="InterPro" id="IPR002104">
    <property type="entry name" value="Integrase_catalytic"/>
</dbReference>
<dbReference type="InterPro" id="IPR050808">
    <property type="entry name" value="Phage_Integrase"/>
</dbReference>
<dbReference type="EMBL" id="UFRN01000002">
    <property type="protein sequence ID" value="SUT92724.1"/>
    <property type="molecule type" value="Genomic_DNA"/>
</dbReference>
<dbReference type="Gene3D" id="1.10.443.10">
    <property type="entry name" value="Intergrase catalytic core"/>
    <property type="match status" value="1"/>
</dbReference>
<comment type="similarity">
    <text evidence="1">Belongs to the 'phage' integrase family.</text>
</comment>
<reference evidence="6 7" key="1">
    <citation type="submission" date="2018-06" db="EMBL/GenBank/DDBJ databases">
        <authorList>
            <consortium name="Pathogen Informatics"/>
            <person name="Doyle S."/>
        </authorList>
    </citation>
    <scope>NUCLEOTIDE SEQUENCE [LARGE SCALE GENOMIC DNA]</scope>
    <source>
        <strain evidence="6 7">NCTC4191</strain>
    </source>
</reference>
<gene>
    <name evidence="6" type="primary">intA_3</name>
    <name evidence="6" type="ORF">NCTC4191_00923</name>
</gene>
<dbReference type="Pfam" id="PF00589">
    <property type="entry name" value="Phage_integrase"/>
    <property type="match status" value="1"/>
</dbReference>
<accession>A0A380TVV2</accession>
<dbReference type="GO" id="GO:0015074">
    <property type="term" value="P:DNA integration"/>
    <property type="evidence" value="ECO:0007669"/>
    <property type="project" value="UniProtKB-KW"/>
</dbReference>
<dbReference type="InterPro" id="IPR013762">
    <property type="entry name" value="Integrase-like_cat_sf"/>
</dbReference>
<organism evidence="6 7">
    <name type="scientific">Actinobacillus lignieresii</name>
    <dbReference type="NCBI Taxonomy" id="720"/>
    <lineage>
        <taxon>Bacteria</taxon>
        <taxon>Pseudomonadati</taxon>
        <taxon>Pseudomonadota</taxon>
        <taxon>Gammaproteobacteria</taxon>
        <taxon>Pasteurellales</taxon>
        <taxon>Pasteurellaceae</taxon>
        <taxon>Actinobacillus</taxon>
    </lineage>
</organism>
<evidence type="ECO:0000256" key="1">
    <source>
        <dbReference type="ARBA" id="ARBA00008857"/>
    </source>
</evidence>
<evidence type="ECO:0000256" key="3">
    <source>
        <dbReference type="ARBA" id="ARBA00023125"/>
    </source>
</evidence>
<dbReference type="SUPFAM" id="SSF56349">
    <property type="entry name" value="DNA breaking-rejoining enzymes"/>
    <property type="match status" value="1"/>
</dbReference>
<dbReference type="InterPro" id="IPR010998">
    <property type="entry name" value="Integrase_recombinase_N"/>
</dbReference>
<dbReference type="Pfam" id="PF22022">
    <property type="entry name" value="Phage_int_M"/>
    <property type="match status" value="1"/>
</dbReference>
<evidence type="ECO:0000313" key="6">
    <source>
        <dbReference type="EMBL" id="SUT92724.1"/>
    </source>
</evidence>
<evidence type="ECO:0000313" key="7">
    <source>
        <dbReference type="Proteomes" id="UP000254253"/>
    </source>
</evidence>
<dbReference type="PANTHER" id="PTHR30629">
    <property type="entry name" value="PROPHAGE INTEGRASE"/>
    <property type="match status" value="1"/>
</dbReference>
<dbReference type="GO" id="GO:0003677">
    <property type="term" value="F:DNA binding"/>
    <property type="evidence" value="ECO:0007669"/>
    <property type="project" value="UniProtKB-KW"/>
</dbReference>
<feature type="domain" description="Tyr recombinase" evidence="5">
    <location>
        <begin position="211"/>
        <end position="393"/>
    </location>
</feature>
<dbReference type="Pfam" id="PF13356">
    <property type="entry name" value="Arm-DNA-bind_3"/>
    <property type="match status" value="1"/>
</dbReference>
<dbReference type="PROSITE" id="PS51898">
    <property type="entry name" value="TYR_RECOMBINASE"/>
    <property type="match status" value="1"/>
</dbReference>
<evidence type="ECO:0000259" key="5">
    <source>
        <dbReference type="PROSITE" id="PS51898"/>
    </source>
</evidence>
<name>A0A380TVV2_ACTLI</name>
<dbReference type="InterPro" id="IPR025166">
    <property type="entry name" value="Integrase_DNA_bind_dom"/>
</dbReference>
<dbReference type="Gene3D" id="1.10.150.130">
    <property type="match status" value="1"/>
</dbReference>
<keyword evidence="2" id="KW-0229">DNA integration</keyword>
<dbReference type="InterPro" id="IPR011010">
    <property type="entry name" value="DNA_brk_join_enz"/>
</dbReference>